<dbReference type="PANTHER" id="PTHR21666:SF270">
    <property type="entry name" value="MUREIN HYDROLASE ACTIVATOR ENVC"/>
    <property type="match status" value="1"/>
</dbReference>
<dbReference type="OrthoDB" id="5244067at2"/>
<organism evidence="3 4">
    <name type="scientific">Streptomyces pini</name>
    <dbReference type="NCBI Taxonomy" id="1520580"/>
    <lineage>
        <taxon>Bacteria</taxon>
        <taxon>Bacillati</taxon>
        <taxon>Actinomycetota</taxon>
        <taxon>Actinomycetes</taxon>
        <taxon>Kitasatosporales</taxon>
        <taxon>Streptomycetaceae</taxon>
        <taxon>Streptomyces</taxon>
    </lineage>
</organism>
<reference evidence="4" key="1">
    <citation type="submission" date="2016-10" db="EMBL/GenBank/DDBJ databases">
        <authorList>
            <person name="Varghese N."/>
            <person name="Submissions S."/>
        </authorList>
    </citation>
    <scope>NUCLEOTIDE SEQUENCE [LARGE SCALE GENOMIC DNA]</scope>
    <source>
        <strain evidence="4">PL19</strain>
    </source>
</reference>
<feature type="region of interest" description="Disordered" evidence="1">
    <location>
        <begin position="101"/>
        <end position="167"/>
    </location>
</feature>
<accession>A0A1I4GIB1</accession>
<dbReference type="Gene3D" id="2.70.70.10">
    <property type="entry name" value="Glucose Permease (Domain IIA)"/>
    <property type="match status" value="1"/>
</dbReference>
<evidence type="ECO:0000259" key="2">
    <source>
        <dbReference type="Pfam" id="PF01551"/>
    </source>
</evidence>
<protein>
    <submittedName>
        <fullName evidence="3">Peptidase family M23</fullName>
    </submittedName>
</protein>
<dbReference type="PANTHER" id="PTHR21666">
    <property type="entry name" value="PEPTIDASE-RELATED"/>
    <property type="match status" value="1"/>
</dbReference>
<dbReference type="AlphaFoldDB" id="A0A1I4GIB1"/>
<dbReference type="FunFam" id="2.70.70.10:FF:000013">
    <property type="entry name" value="Peptidase family M23"/>
    <property type="match status" value="1"/>
</dbReference>
<gene>
    <name evidence="3" type="ORF">SAMN05192584_11674</name>
</gene>
<dbReference type="Pfam" id="PF01551">
    <property type="entry name" value="Peptidase_M23"/>
    <property type="match status" value="1"/>
</dbReference>
<name>A0A1I4GIB1_9ACTN</name>
<dbReference type="GO" id="GO:0004222">
    <property type="term" value="F:metalloendopeptidase activity"/>
    <property type="evidence" value="ECO:0007669"/>
    <property type="project" value="TreeGrafter"/>
</dbReference>
<dbReference type="RefSeq" id="WP_093851248.1">
    <property type="nucleotide sequence ID" value="NZ_FOSG01000016.1"/>
</dbReference>
<feature type="domain" description="M23ase beta-sheet core" evidence="2">
    <location>
        <begin position="187"/>
        <end position="275"/>
    </location>
</feature>
<dbReference type="InterPro" id="IPR050570">
    <property type="entry name" value="Cell_wall_metabolism_enzyme"/>
</dbReference>
<dbReference type="EMBL" id="FOSG01000016">
    <property type="protein sequence ID" value="SFL29802.1"/>
    <property type="molecule type" value="Genomic_DNA"/>
</dbReference>
<sequence>MAFTRATAQLAEKLTGKLTGLTESLTEKHHLSSRSVRTRVGLAGAAALTVTGVVGAAATPAIAAPDQGSGTYALGFVQAMAVGDTIADDVRAQAQAQQRVADAAEEKAAEEREAEKAAEERRAAQKREAAQKRRAAEEREAAQEKRANERADRSAERRSATGYVDPVAGVDTTTTYKQAGASWSSGKHSGIDFPANTGTPVRSVGPGTVVTVGWGGAYGNQIVIRHDDGKYTQYAHLSATKVSAGQKVDGGQRIGAVGSTGNSTGPHLHFEARNGAYYGSDFNPITYLAGKGVDV</sequence>
<feature type="compositionally biased region" description="Basic and acidic residues" evidence="1">
    <location>
        <begin position="102"/>
        <end position="159"/>
    </location>
</feature>
<dbReference type="SUPFAM" id="SSF51261">
    <property type="entry name" value="Duplicated hybrid motif"/>
    <property type="match status" value="1"/>
</dbReference>
<proteinExistence type="predicted"/>
<evidence type="ECO:0000313" key="4">
    <source>
        <dbReference type="Proteomes" id="UP000198928"/>
    </source>
</evidence>
<dbReference type="Proteomes" id="UP000198928">
    <property type="component" value="Unassembled WGS sequence"/>
</dbReference>
<evidence type="ECO:0000256" key="1">
    <source>
        <dbReference type="SAM" id="MobiDB-lite"/>
    </source>
</evidence>
<dbReference type="CDD" id="cd12797">
    <property type="entry name" value="M23_peptidase"/>
    <property type="match status" value="1"/>
</dbReference>
<dbReference type="InterPro" id="IPR011055">
    <property type="entry name" value="Dup_hybrid_motif"/>
</dbReference>
<evidence type="ECO:0000313" key="3">
    <source>
        <dbReference type="EMBL" id="SFL29802.1"/>
    </source>
</evidence>
<dbReference type="InterPro" id="IPR016047">
    <property type="entry name" value="M23ase_b-sheet_dom"/>
</dbReference>
<keyword evidence="4" id="KW-1185">Reference proteome</keyword>